<dbReference type="GO" id="GO:0036424">
    <property type="term" value="F:L-phosphoserine phosphatase activity"/>
    <property type="evidence" value="ECO:0007669"/>
    <property type="project" value="TreeGrafter"/>
</dbReference>
<protein>
    <recommendedName>
        <fullName evidence="3">phosphoserine phosphatase</fullName>
        <ecNumber evidence="3">3.1.3.3</ecNumber>
    </recommendedName>
</protein>
<dbReference type="SUPFAM" id="SSF56784">
    <property type="entry name" value="HAD-like"/>
    <property type="match status" value="1"/>
</dbReference>
<accession>A0A0F9NV75</accession>
<dbReference type="AlphaFoldDB" id="A0A0F9NV75"/>
<keyword evidence="5" id="KW-0479">Metal-binding</keyword>
<evidence type="ECO:0000256" key="8">
    <source>
        <dbReference type="ARBA" id="ARBA00023299"/>
    </source>
</evidence>
<comment type="caution">
    <text evidence="9">The sequence shown here is derived from an EMBL/GenBank/DDBJ whole genome shotgun (WGS) entry which is preliminary data.</text>
</comment>
<dbReference type="EMBL" id="LAZR01003658">
    <property type="protein sequence ID" value="KKN15987.1"/>
    <property type="molecule type" value="Genomic_DNA"/>
</dbReference>
<dbReference type="PANTHER" id="PTHR43344:SF2">
    <property type="entry name" value="PHOSPHOSERINE PHOSPHATASE"/>
    <property type="match status" value="1"/>
</dbReference>
<evidence type="ECO:0000313" key="9">
    <source>
        <dbReference type="EMBL" id="KKN15987.1"/>
    </source>
</evidence>
<comment type="cofactor">
    <cofactor evidence="1">
        <name>Mg(2+)</name>
        <dbReference type="ChEBI" id="CHEBI:18420"/>
    </cofactor>
</comment>
<reference evidence="9" key="1">
    <citation type="journal article" date="2015" name="Nature">
        <title>Complex archaea that bridge the gap between prokaryotes and eukaryotes.</title>
        <authorList>
            <person name="Spang A."/>
            <person name="Saw J.H."/>
            <person name="Jorgensen S.L."/>
            <person name="Zaremba-Niedzwiedzka K."/>
            <person name="Martijn J."/>
            <person name="Lind A.E."/>
            <person name="van Eijk R."/>
            <person name="Schleper C."/>
            <person name="Guy L."/>
            <person name="Ettema T.J."/>
        </authorList>
    </citation>
    <scope>NUCLEOTIDE SEQUENCE</scope>
</reference>
<evidence type="ECO:0000256" key="2">
    <source>
        <dbReference type="ARBA" id="ARBA00005135"/>
    </source>
</evidence>
<dbReference type="InterPro" id="IPR036412">
    <property type="entry name" value="HAD-like_sf"/>
</dbReference>
<dbReference type="GO" id="GO:0005737">
    <property type="term" value="C:cytoplasm"/>
    <property type="evidence" value="ECO:0007669"/>
    <property type="project" value="TreeGrafter"/>
</dbReference>
<dbReference type="InterPro" id="IPR050582">
    <property type="entry name" value="HAD-like_SerB"/>
</dbReference>
<comment type="pathway">
    <text evidence="2">Amino-acid biosynthesis; L-serine biosynthesis; L-serine from 3-phospho-D-glycerate: step 3/3.</text>
</comment>
<dbReference type="GO" id="GO:0000287">
    <property type="term" value="F:magnesium ion binding"/>
    <property type="evidence" value="ECO:0007669"/>
    <property type="project" value="TreeGrafter"/>
</dbReference>
<keyword evidence="4" id="KW-0028">Amino-acid biosynthesis</keyword>
<dbReference type="Gene3D" id="3.40.50.1000">
    <property type="entry name" value="HAD superfamily/HAD-like"/>
    <property type="match status" value="1"/>
</dbReference>
<evidence type="ECO:0000256" key="1">
    <source>
        <dbReference type="ARBA" id="ARBA00001946"/>
    </source>
</evidence>
<dbReference type="GO" id="GO:0006564">
    <property type="term" value="P:L-serine biosynthetic process"/>
    <property type="evidence" value="ECO:0007669"/>
    <property type="project" value="UniProtKB-KW"/>
</dbReference>
<keyword evidence="6" id="KW-0378">Hydrolase</keyword>
<keyword evidence="8" id="KW-0718">Serine biosynthesis</keyword>
<dbReference type="PANTHER" id="PTHR43344">
    <property type="entry name" value="PHOSPHOSERINE PHOSPHATASE"/>
    <property type="match status" value="1"/>
</dbReference>
<name>A0A0F9NV75_9ZZZZ</name>
<sequence length="401" mass="47068">MSKYLPFLLIKSKRIKVSIILLYKKYRTNKKLIYKGDAMRLIEQKRKNSIYLYFLAKGQRKYLGKPDKINKEKAKEALNLLDTQITEYKSFRDKIEKYLYGKREIEFKDSKYKMIFFDMDGVLFEKPWQESISRKVAIGTWDLLFKKLGQYDILEALKNNFENGLYGDDVDSYIKWKEATCKTLKIIPLDEKTFQEVIDSRILSRGAKELFQLLKKSKIKTAIITGSFYRLAQRAKKELEEVNHVRAHCRLFFDDNSLLKRWDLNKTDYKHKIEIMEELALKEGIIDKNGHPDLNRCVYVGDDVNDLEAFGAVGLAIAFNSHKNIVKKAADIIIIGGDLTEILSPIFDFEMDKEKISFYVSKDVKAEWLNFAKTKDYSTLPDFIMKSIEFYIKEERASLKT</sequence>
<dbReference type="InterPro" id="IPR023214">
    <property type="entry name" value="HAD_sf"/>
</dbReference>
<keyword evidence="7" id="KW-0460">Magnesium</keyword>
<evidence type="ECO:0000256" key="6">
    <source>
        <dbReference type="ARBA" id="ARBA00022801"/>
    </source>
</evidence>
<proteinExistence type="predicted"/>
<evidence type="ECO:0000256" key="5">
    <source>
        <dbReference type="ARBA" id="ARBA00022723"/>
    </source>
</evidence>
<organism evidence="9">
    <name type="scientific">marine sediment metagenome</name>
    <dbReference type="NCBI Taxonomy" id="412755"/>
    <lineage>
        <taxon>unclassified sequences</taxon>
        <taxon>metagenomes</taxon>
        <taxon>ecological metagenomes</taxon>
    </lineage>
</organism>
<evidence type="ECO:0000256" key="4">
    <source>
        <dbReference type="ARBA" id="ARBA00022605"/>
    </source>
</evidence>
<gene>
    <name evidence="9" type="ORF">LCGC14_0980440</name>
</gene>
<evidence type="ECO:0000256" key="7">
    <source>
        <dbReference type="ARBA" id="ARBA00022842"/>
    </source>
</evidence>
<evidence type="ECO:0000256" key="3">
    <source>
        <dbReference type="ARBA" id="ARBA00012640"/>
    </source>
</evidence>
<dbReference type="Pfam" id="PF00702">
    <property type="entry name" value="Hydrolase"/>
    <property type="match status" value="1"/>
</dbReference>
<dbReference type="EC" id="3.1.3.3" evidence="3"/>